<name>A0A0E9SAR7_ANGAN</name>
<dbReference type="AlphaFoldDB" id="A0A0E9SAR7"/>
<dbReference type="EMBL" id="GBXM01070270">
    <property type="protein sequence ID" value="JAH38307.1"/>
    <property type="molecule type" value="Transcribed_RNA"/>
</dbReference>
<keyword evidence="1" id="KW-0812">Transmembrane</keyword>
<evidence type="ECO:0000256" key="1">
    <source>
        <dbReference type="SAM" id="Phobius"/>
    </source>
</evidence>
<sequence>MWLQFIPSKIIILVFQCFPFSFLLWHHDSLCE</sequence>
<evidence type="ECO:0000313" key="2">
    <source>
        <dbReference type="EMBL" id="JAH38307.1"/>
    </source>
</evidence>
<reference evidence="2" key="1">
    <citation type="submission" date="2014-11" db="EMBL/GenBank/DDBJ databases">
        <authorList>
            <person name="Amaro Gonzalez C."/>
        </authorList>
    </citation>
    <scope>NUCLEOTIDE SEQUENCE</scope>
</reference>
<feature type="transmembrane region" description="Helical" evidence="1">
    <location>
        <begin position="6"/>
        <end position="25"/>
    </location>
</feature>
<reference evidence="2" key="2">
    <citation type="journal article" date="2015" name="Fish Shellfish Immunol.">
        <title>Early steps in the European eel (Anguilla anguilla)-Vibrio vulnificus interaction in the gills: Role of the RtxA13 toxin.</title>
        <authorList>
            <person name="Callol A."/>
            <person name="Pajuelo D."/>
            <person name="Ebbesson L."/>
            <person name="Teles M."/>
            <person name="MacKenzie S."/>
            <person name="Amaro C."/>
        </authorList>
    </citation>
    <scope>NUCLEOTIDE SEQUENCE</scope>
</reference>
<protein>
    <submittedName>
        <fullName evidence="2">Uncharacterized protein</fullName>
    </submittedName>
</protein>
<keyword evidence="1" id="KW-1133">Transmembrane helix</keyword>
<organism evidence="2">
    <name type="scientific">Anguilla anguilla</name>
    <name type="common">European freshwater eel</name>
    <name type="synonym">Muraena anguilla</name>
    <dbReference type="NCBI Taxonomy" id="7936"/>
    <lineage>
        <taxon>Eukaryota</taxon>
        <taxon>Metazoa</taxon>
        <taxon>Chordata</taxon>
        <taxon>Craniata</taxon>
        <taxon>Vertebrata</taxon>
        <taxon>Euteleostomi</taxon>
        <taxon>Actinopterygii</taxon>
        <taxon>Neopterygii</taxon>
        <taxon>Teleostei</taxon>
        <taxon>Anguilliformes</taxon>
        <taxon>Anguillidae</taxon>
        <taxon>Anguilla</taxon>
    </lineage>
</organism>
<proteinExistence type="predicted"/>
<keyword evidence="1" id="KW-0472">Membrane</keyword>
<accession>A0A0E9SAR7</accession>